<evidence type="ECO:0000313" key="2">
    <source>
        <dbReference type="Proteomes" id="UP000028006"/>
    </source>
</evidence>
<gene>
    <name evidence="1" type="ORF">GZ77_21100</name>
</gene>
<reference evidence="1 2" key="1">
    <citation type="submission" date="2014-06" db="EMBL/GenBank/DDBJ databases">
        <title>Whole Genome Sequences of Three Symbiotic Endozoicomonas Bacteria.</title>
        <authorList>
            <person name="Neave M.J."/>
            <person name="Apprill A."/>
            <person name="Voolstra C.R."/>
        </authorList>
    </citation>
    <scope>NUCLEOTIDE SEQUENCE [LARGE SCALE GENOMIC DNA]</scope>
    <source>
        <strain evidence="1 2">LMG 24815</strain>
    </source>
</reference>
<keyword evidence="2" id="KW-1185">Reference proteome</keyword>
<protein>
    <submittedName>
        <fullName evidence="1">Uncharacterized protein</fullName>
    </submittedName>
</protein>
<sequence>MDDVIYVVKIGMHDFLATNQKHAVNLIKLLANAQPVNCVYCTENSTETVSAVKPVTISLEVKPGSALSED</sequence>
<accession>A0A081N3B1</accession>
<dbReference type="RefSeq" id="WP_034878378.1">
    <property type="nucleotide sequence ID" value="NZ_JOKG01000004.1"/>
</dbReference>
<dbReference type="Proteomes" id="UP000028006">
    <property type="component" value="Unassembled WGS sequence"/>
</dbReference>
<name>A0A081N3B1_9GAMM</name>
<organism evidence="1 2">
    <name type="scientific">Endozoicomonas montiporae</name>
    <dbReference type="NCBI Taxonomy" id="1027273"/>
    <lineage>
        <taxon>Bacteria</taxon>
        <taxon>Pseudomonadati</taxon>
        <taxon>Pseudomonadota</taxon>
        <taxon>Gammaproteobacteria</taxon>
        <taxon>Oceanospirillales</taxon>
        <taxon>Endozoicomonadaceae</taxon>
        <taxon>Endozoicomonas</taxon>
    </lineage>
</organism>
<dbReference type="EMBL" id="JOKG01000004">
    <property type="protein sequence ID" value="KEQ12934.1"/>
    <property type="molecule type" value="Genomic_DNA"/>
</dbReference>
<evidence type="ECO:0000313" key="1">
    <source>
        <dbReference type="EMBL" id="KEQ12934.1"/>
    </source>
</evidence>
<comment type="caution">
    <text evidence="1">The sequence shown here is derived from an EMBL/GenBank/DDBJ whole genome shotgun (WGS) entry which is preliminary data.</text>
</comment>
<proteinExistence type="predicted"/>
<dbReference type="AlphaFoldDB" id="A0A081N3B1"/>